<dbReference type="InterPro" id="IPR037196">
    <property type="entry name" value="HSP90_C"/>
</dbReference>
<dbReference type="Gene3D" id="3.40.50.11260">
    <property type="match status" value="1"/>
</dbReference>
<evidence type="ECO:0000256" key="1">
    <source>
        <dbReference type="ARBA" id="ARBA00008239"/>
    </source>
</evidence>
<dbReference type="RefSeq" id="XP_014680514.1">
    <property type="nucleotide sequence ID" value="XM_014825028.1"/>
</dbReference>
<gene>
    <name evidence="6" type="primary">LOC106820517</name>
</gene>
<keyword evidence="5" id="KW-1185">Reference proteome</keyword>
<name>A0ABM1F7U3_PRICU</name>
<keyword evidence="2" id="KW-0143">Chaperone</keyword>
<dbReference type="Pfam" id="PF00183">
    <property type="entry name" value="HSP90"/>
    <property type="match status" value="1"/>
</dbReference>
<proteinExistence type="inferred from homology"/>
<evidence type="ECO:0000313" key="5">
    <source>
        <dbReference type="Proteomes" id="UP000695022"/>
    </source>
</evidence>
<dbReference type="GeneID" id="106820517"/>
<dbReference type="Gene3D" id="1.20.120.790">
    <property type="entry name" value="Heat shock protein 90, C-terminal domain"/>
    <property type="match status" value="1"/>
</dbReference>
<dbReference type="SUPFAM" id="SSF110942">
    <property type="entry name" value="HSP90 C-terminal domain"/>
    <property type="match status" value="1"/>
</dbReference>
<comment type="similarity">
    <text evidence="1">Belongs to the heat shock protein 90 family.</text>
</comment>
<feature type="non-terminal residue" evidence="6">
    <location>
        <position position="1"/>
    </location>
</feature>
<dbReference type="PANTHER" id="PTHR11528">
    <property type="entry name" value="HEAT SHOCK PROTEIN 90 FAMILY MEMBER"/>
    <property type="match status" value="1"/>
</dbReference>
<feature type="coiled-coil region" evidence="3">
    <location>
        <begin position="39"/>
        <end position="66"/>
    </location>
</feature>
<sequence length="119" mass="13426">SDRVDEWMIGSLPEFDGKKLQSVAKGDLDLGELDSEEDKEEQKKVEDEAQSIIKQLKEELAEKVEDVRVSHRLTSSPSCLILSEHDMALYMQQMLKQAGHDMPSNKPVLEINPSHPLLA</sequence>
<dbReference type="Proteomes" id="UP000695022">
    <property type="component" value="Unplaced"/>
</dbReference>
<evidence type="ECO:0000313" key="6">
    <source>
        <dbReference type="RefSeq" id="XP_014680514.1"/>
    </source>
</evidence>
<reference evidence="6" key="1">
    <citation type="submission" date="2025-08" db="UniProtKB">
        <authorList>
            <consortium name="RefSeq"/>
        </authorList>
    </citation>
    <scope>IDENTIFICATION</scope>
</reference>
<dbReference type="InterPro" id="IPR001404">
    <property type="entry name" value="Hsp90_fam"/>
</dbReference>
<organism evidence="5 6">
    <name type="scientific">Priapulus caudatus</name>
    <name type="common">Priapulid worm</name>
    <dbReference type="NCBI Taxonomy" id="37621"/>
    <lineage>
        <taxon>Eukaryota</taxon>
        <taxon>Metazoa</taxon>
        <taxon>Ecdysozoa</taxon>
        <taxon>Scalidophora</taxon>
        <taxon>Priapulida</taxon>
        <taxon>Priapulimorpha</taxon>
        <taxon>Priapulimorphida</taxon>
        <taxon>Priapulidae</taxon>
        <taxon>Priapulus</taxon>
    </lineage>
</organism>
<accession>A0ABM1F7U3</accession>
<feature type="region of interest" description="Disordered" evidence="4">
    <location>
        <begin position="100"/>
        <end position="119"/>
    </location>
</feature>
<protein>
    <submittedName>
        <fullName evidence="6">Chaperone protein HtpG-like</fullName>
    </submittedName>
</protein>
<evidence type="ECO:0000256" key="4">
    <source>
        <dbReference type="SAM" id="MobiDB-lite"/>
    </source>
</evidence>
<feature type="non-terminal residue" evidence="6">
    <location>
        <position position="119"/>
    </location>
</feature>
<keyword evidence="3" id="KW-0175">Coiled coil</keyword>
<evidence type="ECO:0000256" key="2">
    <source>
        <dbReference type="ARBA" id="ARBA00023186"/>
    </source>
</evidence>
<evidence type="ECO:0000256" key="3">
    <source>
        <dbReference type="SAM" id="Coils"/>
    </source>
</evidence>